<dbReference type="GO" id="GO:0016114">
    <property type="term" value="P:terpenoid biosynthetic process"/>
    <property type="evidence" value="ECO:0007669"/>
    <property type="project" value="UniProtKB-UniRule"/>
</dbReference>
<reference evidence="8" key="1">
    <citation type="journal article" date="2019" name="Int. J. Syst. Evol. Microbiol.">
        <title>The Global Catalogue of Microorganisms (GCM) 10K type strain sequencing project: providing services to taxonomists for standard genome sequencing and annotation.</title>
        <authorList>
            <consortium name="The Broad Institute Genomics Platform"/>
            <consortium name="The Broad Institute Genome Sequencing Center for Infectious Disease"/>
            <person name="Wu L."/>
            <person name="Ma J."/>
        </authorList>
    </citation>
    <scope>NUCLEOTIDE SEQUENCE [LARGE SCALE GENOMIC DNA]</scope>
    <source>
        <strain evidence="8">JCM 31047</strain>
    </source>
</reference>
<evidence type="ECO:0000256" key="5">
    <source>
        <dbReference type="HAMAP-Rule" id="MF_00191"/>
    </source>
</evidence>
<protein>
    <recommendedName>
        <fullName evidence="5">4-hydroxy-3-methylbut-2-enyl diphosphate reductase</fullName>
        <shortName evidence="5">HMBPP reductase</shortName>
        <ecNumber evidence="5">1.17.7.4</ecNumber>
    </recommendedName>
</protein>
<keyword evidence="1 5" id="KW-0004">4Fe-4S</keyword>
<evidence type="ECO:0000313" key="8">
    <source>
        <dbReference type="Proteomes" id="UP000600547"/>
    </source>
</evidence>
<comment type="pathway">
    <text evidence="5">Isoprenoid biosynthesis; dimethylallyl diphosphate biosynthesis; dimethylallyl diphosphate from (2E)-4-hydroxy-3-methylbutenyl diphosphate: step 1/1.</text>
</comment>
<comment type="caution">
    <text evidence="7">The sequence shown here is derived from an EMBL/GenBank/DDBJ whole genome shotgun (WGS) entry which is preliminary data.</text>
</comment>
<dbReference type="HAMAP" id="MF_00191">
    <property type="entry name" value="IspH"/>
    <property type="match status" value="1"/>
</dbReference>
<feature type="binding site" evidence="5">
    <location>
        <position position="335"/>
    </location>
    <ligand>
        <name>isopentenyl diphosphate</name>
        <dbReference type="ChEBI" id="CHEBI:128769"/>
    </ligand>
</feature>
<keyword evidence="5" id="KW-0560">Oxidoreductase</keyword>
<feature type="binding site" evidence="5">
    <location>
        <position position="292"/>
    </location>
    <ligand>
        <name>dimethylallyl diphosphate</name>
        <dbReference type="ChEBI" id="CHEBI:57623"/>
    </ligand>
</feature>
<feature type="compositionally biased region" description="Polar residues" evidence="6">
    <location>
        <begin position="11"/>
        <end position="23"/>
    </location>
</feature>
<dbReference type="EMBL" id="BMQG01000002">
    <property type="protein sequence ID" value="GGM32687.1"/>
    <property type="molecule type" value="Genomic_DNA"/>
</dbReference>
<dbReference type="GO" id="GO:0050992">
    <property type="term" value="P:dimethylallyl diphosphate biosynthetic process"/>
    <property type="evidence" value="ECO:0007669"/>
    <property type="project" value="UniProtKB-UniRule"/>
</dbReference>
<gene>
    <name evidence="5 7" type="primary">ispH</name>
    <name evidence="7" type="ORF">GCM10008956_06130</name>
</gene>
<dbReference type="UniPathway" id="UPA00059">
    <property type="reaction ID" value="UER00105"/>
</dbReference>
<dbReference type="Proteomes" id="UP000600547">
    <property type="component" value="Unassembled WGS sequence"/>
</dbReference>
<feature type="binding site" evidence="5">
    <location>
        <position position="135"/>
    </location>
    <ligand>
        <name>isopentenyl diphosphate</name>
        <dbReference type="ChEBI" id="CHEBI:128769"/>
    </ligand>
</feature>
<comment type="function">
    <text evidence="5">Catalyzes the conversion of 1-hydroxy-2-methyl-2-(E)-butenyl 4-diphosphate (HMBPP) into a mixture of isopentenyl diphosphate (IPP) and dimethylallyl diphosphate (DMAPP). Acts in the terminal step of the DOXP/MEP pathway for isoprenoid precursor biosynthesis.</text>
</comment>
<keyword evidence="3 5" id="KW-0408">Iron</keyword>
<dbReference type="InterPro" id="IPR003451">
    <property type="entry name" value="LytB/IspH"/>
</dbReference>
<feature type="binding site" evidence="5">
    <location>
        <position position="335"/>
    </location>
    <ligand>
        <name>(2E)-4-hydroxy-3-methylbut-2-enyl diphosphate</name>
        <dbReference type="ChEBI" id="CHEBI:128753"/>
    </ligand>
</feature>
<comment type="similarity">
    <text evidence="5">Belongs to the IspH family.</text>
</comment>
<feature type="binding site" evidence="5">
    <location>
        <position position="292"/>
    </location>
    <ligand>
        <name>isopentenyl diphosphate</name>
        <dbReference type="ChEBI" id="CHEBI:128769"/>
    </ligand>
</feature>
<dbReference type="GO" id="GO:0019288">
    <property type="term" value="P:isopentenyl diphosphate biosynthetic process, methylerythritol 4-phosphate pathway"/>
    <property type="evidence" value="ECO:0007669"/>
    <property type="project" value="UniProtKB-UniRule"/>
</dbReference>
<dbReference type="PANTHER" id="PTHR30426">
    <property type="entry name" value="4-HYDROXY-3-METHYLBUT-2-ENYL DIPHOSPHATE REDUCTASE"/>
    <property type="match status" value="1"/>
</dbReference>
<dbReference type="Gene3D" id="3.40.1010.20">
    <property type="entry name" value="4-hydroxy-3-methylbut-2-enyl diphosphate reductase, catalytic domain"/>
    <property type="match status" value="2"/>
</dbReference>
<feature type="binding site" evidence="5">
    <location>
        <position position="135"/>
    </location>
    <ligand>
        <name>dimethylallyl diphosphate</name>
        <dbReference type="ChEBI" id="CHEBI:57623"/>
    </ligand>
</feature>
<feature type="binding site" evidence="5">
    <location>
        <position position="291"/>
    </location>
    <ligand>
        <name>dimethylallyl diphosphate</name>
        <dbReference type="ChEBI" id="CHEBI:57623"/>
    </ligand>
</feature>
<keyword evidence="2 5" id="KW-0479">Metal-binding</keyword>
<dbReference type="UniPathway" id="UPA00056">
    <property type="reaction ID" value="UER00097"/>
</dbReference>
<feature type="binding site" evidence="5">
    <location>
        <position position="263"/>
    </location>
    <ligand>
        <name>[4Fe-4S] cluster</name>
        <dbReference type="ChEBI" id="CHEBI:49883"/>
    </ligand>
</feature>
<feature type="binding site" evidence="5">
    <location>
        <position position="186"/>
    </location>
    <ligand>
        <name>isopentenyl diphosphate</name>
        <dbReference type="ChEBI" id="CHEBI:128769"/>
    </ligand>
</feature>
<feature type="binding site" evidence="5">
    <location>
        <position position="293"/>
    </location>
    <ligand>
        <name>isopentenyl diphosphate</name>
        <dbReference type="ChEBI" id="CHEBI:128769"/>
    </ligand>
</feature>
<feature type="binding site" evidence="5">
    <location>
        <position position="292"/>
    </location>
    <ligand>
        <name>(2E)-4-hydroxy-3-methylbut-2-enyl diphosphate</name>
        <dbReference type="ChEBI" id="CHEBI:128753"/>
    </ligand>
</feature>
<feature type="binding site" evidence="5">
    <location>
        <position position="157"/>
    </location>
    <ligand>
        <name>[4Fe-4S] cluster</name>
        <dbReference type="ChEBI" id="CHEBI:49883"/>
    </ligand>
</feature>
<dbReference type="Pfam" id="PF02401">
    <property type="entry name" value="LYTB"/>
    <property type="match status" value="1"/>
</dbReference>
<feature type="binding site" evidence="5">
    <location>
        <position position="97"/>
    </location>
    <ligand>
        <name>dimethylallyl diphosphate</name>
        <dbReference type="ChEBI" id="CHEBI:57623"/>
    </ligand>
</feature>
<feature type="region of interest" description="Disordered" evidence="6">
    <location>
        <begin position="1"/>
        <end position="38"/>
    </location>
</feature>
<feature type="binding site" evidence="5">
    <location>
        <position position="97"/>
    </location>
    <ligand>
        <name>(2E)-4-hydroxy-3-methylbut-2-enyl diphosphate</name>
        <dbReference type="ChEBI" id="CHEBI:128753"/>
    </ligand>
</feature>
<feature type="binding site" evidence="5">
    <location>
        <position position="293"/>
    </location>
    <ligand>
        <name>dimethylallyl diphosphate</name>
        <dbReference type="ChEBI" id="CHEBI:57623"/>
    </ligand>
</feature>
<feature type="binding site" evidence="5">
    <location>
        <position position="233"/>
    </location>
    <ligand>
        <name>(2E)-4-hydroxy-3-methylbut-2-enyl diphosphate</name>
        <dbReference type="ChEBI" id="CHEBI:128753"/>
    </ligand>
</feature>
<feature type="binding site" evidence="5">
    <location>
        <position position="186"/>
    </location>
    <ligand>
        <name>(2E)-4-hydroxy-3-methylbut-2-enyl diphosphate</name>
        <dbReference type="ChEBI" id="CHEBI:128753"/>
    </ligand>
</feature>
<dbReference type="NCBIfam" id="TIGR00216">
    <property type="entry name" value="ispH_lytB"/>
    <property type="match status" value="1"/>
</dbReference>
<evidence type="ECO:0000256" key="6">
    <source>
        <dbReference type="SAM" id="MobiDB-lite"/>
    </source>
</evidence>
<keyword evidence="5" id="KW-0414">Isoprene biosynthesis</keyword>
<feature type="binding site" evidence="5">
    <location>
        <position position="186"/>
    </location>
    <ligand>
        <name>dimethylallyl diphosphate</name>
        <dbReference type="ChEBI" id="CHEBI:57623"/>
    </ligand>
</feature>
<dbReference type="GO" id="GO:0046872">
    <property type="term" value="F:metal ion binding"/>
    <property type="evidence" value="ECO:0007669"/>
    <property type="project" value="UniProtKB-KW"/>
</dbReference>
<feature type="binding site" evidence="5">
    <location>
        <position position="293"/>
    </location>
    <ligand>
        <name>(2E)-4-hydroxy-3-methylbut-2-enyl diphosphate</name>
        <dbReference type="ChEBI" id="CHEBI:128753"/>
    </ligand>
</feature>
<dbReference type="CDD" id="cd13944">
    <property type="entry name" value="lytB_ispH"/>
    <property type="match status" value="1"/>
</dbReference>
<feature type="binding site" evidence="5">
    <location>
        <position position="97"/>
    </location>
    <ligand>
        <name>isopentenyl diphosphate</name>
        <dbReference type="ChEBI" id="CHEBI:128769"/>
    </ligand>
</feature>
<evidence type="ECO:0000313" key="7">
    <source>
        <dbReference type="EMBL" id="GGM32687.1"/>
    </source>
</evidence>
<comment type="cofactor">
    <cofactor evidence="5">
        <name>[4Fe-4S] cluster</name>
        <dbReference type="ChEBI" id="CHEBI:49883"/>
    </cofactor>
    <text evidence="5">Binds 1 [4Fe-4S] cluster per subunit.</text>
</comment>
<organism evidence="7 8">
    <name type="scientific">Deinococcus arenae</name>
    <dbReference type="NCBI Taxonomy" id="1452751"/>
    <lineage>
        <taxon>Bacteria</taxon>
        <taxon>Thermotogati</taxon>
        <taxon>Deinococcota</taxon>
        <taxon>Deinococci</taxon>
        <taxon>Deinococcales</taxon>
        <taxon>Deinococcaceae</taxon>
        <taxon>Deinococcus</taxon>
    </lineage>
</organism>
<proteinExistence type="inferred from homology"/>
<evidence type="ECO:0000256" key="3">
    <source>
        <dbReference type="ARBA" id="ARBA00023004"/>
    </source>
</evidence>
<feature type="active site" description="Proton donor" evidence="5">
    <location>
        <position position="188"/>
    </location>
</feature>
<dbReference type="PANTHER" id="PTHR30426:SF0">
    <property type="entry name" value="4-HYDROXY-3-METHYLBUT-2-ENYL DIPHOSPHATE REDUCTASE"/>
    <property type="match status" value="1"/>
</dbReference>
<accession>A0A8H9GJ50</accession>
<dbReference type="EC" id="1.17.7.4" evidence="5"/>
<keyword evidence="4 5" id="KW-0411">Iron-sulfur</keyword>
<comment type="catalytic activity">
    <reaction evidence="5">
        <text>isopentenyl diphosphate + 2 oxidized [2Fe-2S]-[ferredoxin] + H2O = (2E)-4-hydroxy-3-methylbut-2-enyl diphosphate + 2 reduced [2Fe-2S]-[ferredoxin] + 2 H(+)</text>
        <dbReference type="Rhea" id="RHEA:24488"/>
        <dbReference type="Rhea" id="RHEA-COMP:10000"/>
        <dbReference type="Rhea" id="RHEA-COMP:10001"/>
        <dbReference type="ChEBI" id="CHEBI:15377"/>
        <dbReference type="ChEBI" id="CHEBI:15378"/>
        <dbReference type="ChEBI" id="CHEBI:33737"/>
        <dbReference type="ChEBI" id="CHEBI:33738"/>
        <dbReference type="ChEBI" id="CHEBI:128753"/>
        <dbReference type="ChEBI" id="CHEBI:128769"/>
        <dbReference type="EC" id="1.17.7.4"/>
    </reaction>
</comment>
<name>A0A8H9GJ50_9DEIO</name>
<dbReference type="Gene3D" id="3.40.50.11270">
    <property type="match status" value="1"/>
</dbReference>
<feature type="binding site" evidence="5">
    <location>
        <position position="291"/>
    </location>
    <ligand>
        <name>isopentenyl diphosphate</name>
        <dbReference type="ChEBI" id="CHEBI:128769"/>
    </ligand>
</feature>
<comment type="pathway">
    <text evidence="5">Isoprenoid biosynthesis; isopentenyl diphosphate biosynthesis via DXP pathway; isopentenyl diphosphate from 1-deoxy-D-xylulose 5-phosphate: step 6/6.</text>
</comment>
<evidence type="ECO:0000256" key="1">
    <source>
        <dbReference type="ARBA" id="ARBA00022485"/>
    </source>
</evidence>
<sequence length="385" mass="41406">MKMPIRFFTDEGQSTPGEVQTGLTPRLPPEGGQLPLNRRAGARFPAGTRSTLGGMIERIHLAKPRGFCAGVVMAIQAVEKAAQTEAKPVTVYHSIVHNHTVVDRLESGYGVHFVEDLDSVDALPQGGETVVFSAHGISPAVRERARALGLATIDATCPLVTKVHTEAKKYAREGYTILLIGDSARHQEVIGTRGEAPDATIVVGVLGKTGEGLADPHTVQVPDPERLVVLTQTTLSVDDTRRTIEILKGRFPALVVPPSEDLCYATKNRQDAVKAIAPHVDLFLVLTSTHSSNGMRLLELAEAECGRSVRLETAADLAGVDLTGVRSVGITSAASTPDDLVQAVVAHFRALNPALEVVEEGEWENIEFREPRKILPTQALPRTMQ</sequence>
<feature type="binding site" evidence="5">
    <location>
        <position position="335"/>
    </location>
    <ligand>
        <name>dimethylallyl diphosphate</name>
        <dbReference type="ChEBI" id="CHEBI:57623"/>
    </ligand>
</feature>
<keyword evidence="8" id="KW-1185">Reference proteome</keyword>
<feature type="binding site" evidence="5">
    <location>
        <position position="68"/>
    </location>
    <ligand>
        <name>[4Fe-4S] cluster</name>
        <dbReference type="ChEBI" id="CHEBI:49883"/>
    </ligand>
</feature>
<feature type="binding site" evidence="5">
    <location>
        <position position="135"/>
    </location>
    <ligand>
        <name>(2E)-4-hydroxy-3-methylbut-2-enyl diphosphate</name>
        <dbReference type="ChEBI" id="CHEBI:128753"/>
    </ligand>
</feature>
<feature type="binding site" evidence="5">
    <location>
        <position position="291"/>
    </location>
    <ligand>
        <name>(2E)-4-hydroxy-3-methylbut-2-enyl diphosphate</name>
        <dbReference type="ChEBI" id="CHEBI:128753"/>
    </ligand>
</feature>
<dbReference type="GO" id="GO:0051539">
    <property type="term" value="F:4 iron, 4 sulfur cluster binding"/>
    <property type="evidence" value="ECO:0007669"/>
    <property type="project" value="UniProtKB-UniRule"/>
</dbReference>
<dbReference type="AlphaFoldDB" id="A0A8H9GJ50"/>
<evidence type="ECO:0000256" key="2">
    <source>
        <dbReference type="ARBA" id="ARBA00022723"/>
    </source>
</evidence>
<evidence type="ECO:0000256" key="4">
    <source>
        <dbReference type="ARBA" id="ARBA00023014"/>
    </source>
</evidence>
<dbReference type="GO" id="GO:0051745">
    <property type="term" value="F:4-hydroxy-3-methylbut-2-enyl diphosphate reductase activity"/>
    <property type="evidence" value="ECO:0007669"/>
    <property type="project" value="UniProtKB-UniRule"/>
</dbReference>
<comment type="catalytic activity">
    <reaction evidence="5">
        <text>dimethylallyl diphosphate + 2 oxidized [2Fe-2S]-[ferredoxin] + H2O = (2E)-4-hydroxy-3-methylbut-2-enyl diphosphate + 2 reduced [2Fe-2S]-[ferredoxin] + 2 H(+)</text>
        <dbReference type="Rhea" id="RHEA:24825"/>
        <dbReference type="Rhea" id="RHEA-COMP:10000"/>
        <dbReference type="Rhea" id="RHEA-COMP:10001"/>
        <dbReference type="ChEBI" id="CHEBI:15377"/>
        <dbReference type="ChEBI" id="CHEBI:15378"/>
        <dbReference type="ChEBI" id="CHEBI:33737"/>
        <dbReference type="ChEBI" id="CHEBI:33738"/>
        <dbReference type="ChEBI" id="CHEBI:57623"/>
        <dbReference type="ChEBI" id="CHEBI:128753"/>
        <dbReference type="EC" id="1.17.7.4"/>
    </reaction>
</comment>